<evidence type="ECO:0000313" key="2">
    <source>
        <dbReference type="EMBL" id="JAH95023.1"/>
    </source>
</evidence>
<dbReference type="EMBL" id="GBXM01013554">
    <property type="protein sequence ID" value="JAH95023.1"/>
    <property type="molecule type" value="Transcribed_RNA"/>
</dbReference>
<reference evidence="2" key="1">
    <citation type="submission" date="2014-11" db="EMBL/GenBank/DDBJ databases">
        <authorList>
            <person name="Amaro Gonzalez C."/>
        </authorList>
    </citation>
    <scope>NUCLEOTIDE SEQUENCE</scope>
</reference>
<feature type="signal peptide" evidence="1">
    <location>
        <begin position="1"/>
        <end position="20"/>
    </location>
</feature>
<feature type="chain" id="PRO_5002434692" description="Secreted protein" evidence="1">
    <location>
        <begin position="21"/>
        <end position="71"/>
    </location>
</feature>
<sequence length="71" mass="7956">MSTFGFSQTLLCAHLLHSLAFCTITEFGNMHKILRASNCNLQGTYSTQPSPAKTNCEHFQRLSSHLLFVSH</sequence>
<evidence type="ECO:0008006" key="3">
    <source>
        <dbReference type="Google" id="ProtNLM"/>
    </source>
</evidence>
<evidence type="ECO:0000256" key="1">
    <source>
        <dbReference type="SAM" id="SignalP"/>
    </source>
</evidence>
<keyword evidence="1" id="KW-0732">Signal</keyword>
<reference evidence="2" key="2">
    <citation type="journal article" date="2015" name="Fish Shellfish Immunol.">
        <title>Early steps in the European eel (Anguilla anguilla)-Vibrio vulnificus interaction in the gills: Role of the RtxA13 toxin.</title>
        <authorList>
            <person name="Callol A."/>
            <person name="Pajuelo D."/>
            <person name="Ebbesson L."/>
            <person name="Teles M."/>
            <person name="MacKenzie S."/>
            <person name="Amaro C."/>
        </authorList>
    </citation>
    <scope>NUCLEOTIDE SEQUENCE</scope>
</reference>
<organism evidence="2">
    <name type="scientific">Anguilla anguilla</name>
    <name type="common">European freshwater eel</name>
    <name type="synonym">Muraena anguilla</name>
    <dbReference type="NCBI Taxonomy" id="7936"/>
    <lineage>
        <taxon>Eukaryota</taxon>
        <taxon>Metazoa</taxon>
        <taxon>Chordata</taxon>
        <taxon>Craniata</taxon>
        <taxon>Vertebrata</taxon>
        <taxon>Euteleostomi</taxon>
        <taxon>Actinopterygii</taxon>
        <taxon>Neopterygii</taxon>
        <taxon>Teleostei</taxon>
        <taxon>Anguilliformes</taxon>
        <taxon>Anguillidae</taxon>
        <taxon>Anguilla</taxon>
    </lineage>
</organism>
<proteinExistence type="predicted"/>
<accession>A0A0E9X004</accession>
<name>A0A0E9X004_ANGAN</name>
<dbReference type="AlphaFoldDB" id="A0A0E9X004"/>
<protein>
    <recommendedName>
        <fullName evidence="3">Secreted protein</fullName>
    </recommendedName>
</protein>